<evidence type="ECO:0000256" key="1">
    <source>
        <dbReference type="SAM" id="MobiDB-lite"/>
    </source>
</evidence>
<reference evidence="2 3" key="1">
    <citation type="journal article" date="2018" name="Aquat. Microb. Ecol.">
        <title>Gammaproteobacterial methanotrophs dominate.</title>
        <authorList>
            <person name="Rissanen A.J."/>
            <person name="Saarenheimo J."/>
            <person name="Tiirola M."/>
            <person name="Peura S."/>
            <person name="Aalto S.L."/>
            <person name="Karvinen A."/>
            <person name="Nykanen H."/>
        </authorList>
    </citation>
    <scope>NUCLEOTIDE SEQUENCE [LARGE SCALE GENOMIC DNA]</scope>
    <source>
        <strain evidence="2">AMbin10</strain>
    </source>
</reference>
<dbReference type="EMBL" id="QJPH01000595">
    <property type="protein sequence ID" value="PZN68791.1"/>
    <property type="molecule type" value="Genomic_DNA"/>
</dbReference>
<dbReference type="Proteomes" id="UP000249396">
    <property type="component" value="Unassembled WGS sequence"/>
</dbReference>
<dbReference type="AlphaFoldDB" id="A0A2W4Q8X8"/>
<evidence type="ECO:0000313" key="2">
    <source>
        <dbReference type="EMBL" id="PZN68791.1"/>
    </source>
</evidence>
<gene>
    <name evidence="2" type="ORF">DM484_30850</name>
</gene>
<protein>
    <submittedName>
        <fullName evidence="2">Uncharacterized protein</fullName>
    </submittedName>
</protein>
<feature type="compositionally biased region" description="Polar residues" evidence="1">
    <location>
        <begin position="101"/>
        <end position="110"/>
    </location>
</feature>
<comment type="caution">
    <text evidence="2">The sequence shown here is derived from an EMBL/GenBank/DDBJ whole genome shotgun (WGS) entry which is preliminary data.</text>
</comment>
<sequence length="129" mass="14808">MALKAVTLRLDEEEYEKLRAHLSQFGDPDINVAYVLRAYIRDLNRTMPLLMNSGWDLKNYFGLVGYWLKQVCSITDLETFTKISLNPWFLWKPNELHGKQEQGNSASSEQAEPFDPNDRPRNLGGDSAS</sequence>
<accession>A0A2W4Q8X8</accession>
<organism evidence="2 3">
    <name type="scientific">Candidatus Methylumidiphilus alinenensis</name>
    <dbReference type="NCBI Taxonomy" id="2202197"/>
    <lineage>
        <taxon>Bacteria</taxon>
        <taxon>Pseudomonadati</taxon>
        <taxon>Pseudomonadota</taxon>
        <taxon>Gammaproteobacteria</taxon>
        <taxon>Methylococcales</taxon>
        <taxon>Candidatus Methylumidiphilus</taxon>
    </lineage>
</organism>
<name>A0A2W4Q8X8_9GAMM</name>
<evidence type="ECO:0000313" key="3">
    <source>
        <dbReference type="Proteomes" id="UP000249396"/>
    </source>
</evidence>
<proteinExistence type="predicted"/>
<feature type="region of interest" description="Disordered" evidence="1">
    <location>
        <begin position="99"/>
        <end position="129"/>
    </location>
</feature>